<sequence>MPHAGASLTTSFLLRQVWIPSARSCVKRFVRACVYCFRCRPRHGGQLMGQLPPSRVTPSRPFFRTGLDYAGPILVPYHIDGVHSPPESTPRQEVCRDRECTPRPDLPVVPPGLRRRFICSAHRMMSPKCGQGWMALGSSDFELGEQTAPRSSDLATCVDLEMELTGVNDGLWQKPREGLWAISAVSVRWILSNVLGKSRVILWVFFLWIFSVEDADPSRYNRNHHDSENSLQPLTPGGRNATTQTDAEVNCLQPRVLLEKIDLTRCDPERNFSVPPICSVCAKRMTNNDDANSTHNKFLQSHQKNTSPNPDESLYVLWYWIIVTLRHSGVDNFEIKSPEPAIREVTTQNVDGQLENCGLVQESVAHVLPCSNVSASNNVNEEPENNRSQFDAVTTVISTRSKE</sequence>
<accession>A0A8J6LCU6</accession>
<feature type="compositionally biased region" description="Polar residues" evidence="1">
    <location>
        <begin position="387"/>
        <end position="403"/>
    </location>
</feature>
<protein>
    <recommendedName>
        <fullName evidence="2">Integrase zinc-binding domain-containing protein</fullName>
    </recommendedName>
</protein>
<reference evidence="3" key="2">
    <citation type="submission" date="2021-08" db="EMBL/GenBank/DDBJ databases">
        <authorList>
            <person name="Eriksson T."/>
        </authorList>
    </citation>
    <scope>NUCLEOTIDE SEQUENCE</scope>
    <source>
        <strain evidence="3">Stoneville</strain>
        <tissue evidence="3">Whole head</tissue>
    </source>
</reference>
<gene>
    <name evidence="3" type="ORF">GEV33_006874</name>
</gene>
<dbReference type="InterPro" id="IPR041588">
    <property type="entry name" value="Integrase_H2C2"/>
</dbReference>
<dbReference type="PANTHER" id="PTHR47331:SF1">
    <property type="entry name" value="GAG-LIKE PROTEIN"/>
    <property type="match status" value="1"/>
</dbReference>
<dbReference type="Pfam" id="PF17921">
    <property type="entry name" value="Integrase_H2C2"/>
    <property type="match status" value="1"/>
</dbReference>
<feature type="region of interest" description="Disordered" evidence="1">
    <location>
        <begin position="376"/>
        <end position="403"/>
    </location>
</feature>
<organism evidence="3 4">
    <name type="scientific">Tenebrio molitor</name>
    <name type="common">Yellow mealworm beetle</name>
    <dbReference type="NCBI Taxonomy" id="7067"/>
    <lineage>
        <taxon>Eukaryota</taxon>
        <taxon>Metazoa</taxon>
        <taxon>Ecdysozoa</taxon>
        <taxon>Arthropoda</taxon>
        <taxon>Hexapoda</taxon>
        <taxon>Insecta</taxon>
        <taxon>Pterygota</taxon>
        <taxon>Neoptera</taxon>
        <taxon>Endopterygota</taxon>
        <taxon>Coleoptera</taxon>
        <taxon>Polyphaga</taxon>
        <taxon>Cucujiformia</taxon>
        <taxon>Tenebrionidae</taxon>
        <taxon>Tenebrio</taxon>
    </lineage>
</organism>
<comment type="caution">
    <text evidence="3">The sequence shown here is derived from an EMBL/GenBank/DDBJ whole genome shotgun (WGS) entry which is preliminary data.</text>
</comment>
<evidence type="ECO:0000259" key="2">
    <source>
        <dbReference type="Pfam" id="PF17921"/>
    </source>
</evidence>
<name>A0A8J6LCU6_TENMO</name>
<dbReference type="EMBL" id="JABDTM020022403">
    <property type="protein sequence ID" value="KAH0815917.1"/>
    <property type="molecule type" value="Genomic_DNA"/>
</dbReference>
<evidence type="ECO:0000313" key="4">
    <source>
        <dbReference type="Proteomes" id="UP000719412"/>
    </source>
</evidence>
<dbReference type="Proteomes" id="UP000719412">
    <property type="component" value="Unassembled WGS sequence"/>
</dbReference>
<reference evidence="3" key="1">
    <citation type="journal article" date="2020" name="J Insects Food Feed">
        <title>The yellow mealworm (Tenebrio molitor) genome: a resource for the emerging insects as food and feed industry.</title>
        <authorList>
            <person name="Eriksson T."/>
            <person name="Andere A."/>
            <person name="Kelstrup H."/>
            <person name="Emery V."/>
            <person name="Picard C."/>
        </authorList>
    </citation>
    <scope>NUCLEOTIDE SEQUENCE</scope>
    <source>
        <strain evidence="3">Stoneville</strain>
        <tissue evidence="3">Whole head</tissue>
    </source>
</reference>
<keyword evidence="4" id="KW-1185">Reference proteome</keyword>
<dbReference type="AlphaFoldDB" id="A0A8J6LCU6"/>
<feature type="domain" description="Integrase zinc-binding" evidence="2">
    <location>
        <begin position="3"/>
        <end position="42"/>
    </location>
</feature>
<dbReference type="PANTHER" id="PTHR47331">
    <property type="entry name" value="PHD-TYPE DOMAIN-CONTAINING PROTEIN"/>
    <property type="match status" value="1"/>
</dbReference>
<evidence type="ECO:0000313" key="3">
    <source>
        <dbReference type="EMBL" id="KAH0815917.1"/>
    </source>
</evidence>
<evidence type="ECO:0000256" key="1">
    <source>
        <dbReference type="SAM" id="MobiDB-lite"/>
    </source>
</evidence>
<proteinExistence type="predicted"/>
<feature type="region of interest" description="Disordered" evidence="1">
    <location>
        <begin position="221"/>
        <end position="242"/>
    </location>
</feature>